<dbReference type="Proteomes" id="UP000681720">
    <property type="component" value="Unassembled WGS sequence"/>
</dbReference>
<sequence>MDNKIENKYPFENLYRIDTRLCQLCQTYADHFSSNISRLISTGINQWVHIGCILPAYT</sequence>
<evidence type="ECO:0000313" key="1">
    <source>
        <dbReference type="EMBL" id="CAF4825016.1"/>
    </source>
</evidence>
<accession>A0A8S3BK46</accession>
<evidence type="ECO:0000313" key="3">
    <source>
        <dbReference type="Proteomes" id="UP000676336"/>
    </source>
</evidence>
<protein>
    <submittedName>
        <fullName evidence="1">Uncharacterized protein</fullName>
    </submittedName>
</protein>
<dbReference type="EMBL" id="CAJOBJ010199558">
    <property type="protein sequence ID" value="CAF4979162.1"/>
    <property type="molecule type" value="Genomic_DNA"/>
</dbReference>
<proteinExistence type="predicted"/>
<dbReference type="Proteomes" id="UP000676336">
    <property type="component" value="Unassembled WGS sequence"/>
</dbReference>
<comment type="caution">
    <text evidence="1">The sequence shown here is derived from an EMBL/GenBank/DDBJ whole genome shotgun (WGS) entry which is preliminary data.</text>
</comment>
<feature type="non-terminal residue" evidence="1">
    <location>
        <position position="58"/>
    </location>
</feature>
<evidence type="ECO:0000313" key="2">
    <source>
        <dbReference type="EMBL" id="CAF4979162.1"/>
    </source>
</evidence>
<dbReference type="AlphaFoldDB" id="A0A8S3BK46"/>
<dbReference type="EMBL" id="CAJOBI010154415">
    <property type="protein sequence ID" value="CAF4825016.1"/>
    <property type="molecule type" value="Genomic_DNA"/>
</dbReference>
<organism evidence="1 3">
    <name type="scientific">Rotaria magnacalcarata</name>
    <dbReference type="NCBI Taxonomy" id="392030"/>
    <lineage>
        <taxon>Eukaryota</taxon>
        <taxon>Metazoa</taxon>
        <taxon>Spiralia</taxon>
        <taxon>Gnathifera</taxon>
        <taxon>Rotifera</taxon>
        <taxon>Eurotatoria</taxon>
        <taxon>Bdelloidea</taxon>
        <taxon>Philodinida</taxon>
        <taxon>Philodinidae</taxon>
        <taxon>Rotaria</taxon>
    </lineage>
</organism>
<name>A0A8S3BK46_9BILA</name>
<reference evidence="1" key="1">
    <citation type="submission" date="2021-02" db="EMBL/GenBank/DDBJ databases">
        <authorList>
            <person name="Nowell W R."/>
        </authorList>
    </citation>
    <scope>NUCLEOTIDE SEQUENCE</scope>
</reference>
<gene>
    <name evidence="2" type="ORF">GIL414_LOCUS55923</name>
    <name evidence="1" type="ORF">SMN809_LOCUS48215</name>
</gene>